<proteinExistence type="inferred from homology"/>
<dbReference type="GO" id="GO:0030488">
    <property type="term" value="P:tRNA methylation"/>
    <property type="evidence" value="ECO:0007669"/>
    <property type="project" value="InterPro"/>
</dbReference>
<keyword evidence="1" id="KW-0808">Transferase</keyword>
<organism evidence="3">
    <name type="scientific">Trypanosoma congolense (strain IL3000)</name>
    <dbReference type="NCBI Taxonomy" id="1068625"/>
    <lineage>
        <taxon>Eukaryota</taxon>
        <taxon>Discoba</taxon>
        <taxon>Euglenozoa</taxon>
        <taxon>Kinetoplastea</taxon>
        <taxon>Metakinetoplastina</taxon>
        <taxon>Trypanosomatida</taxon>
        <taxon>Trypanosomatidae</taxon>
        <taxon>Trypanosoma</taxon>
        <taxon>Nannomonas</taxon>
    </lineage>
</organism>
<accession>G0V0G1</accession>
<comment type="catalytic activity">
    <reaction evidence="1">
        <text>cytidine(4) in tRNA(Pro) + S-adenosyl-L-methionine = 2'-O-methylcytidine(4) in tRNA(Pro) + S-adenosyl-L-homocysteine + H(+)</text>
        <dbReference type="Rhea" id="RHEA:32767"/>
        <dbReference type="Rhea" id="RHEA-COMP:10397"/>
        <dbReference type="Rhea" id="RHEA-COMP:10398"/>
        <dbReference type="ChEBI" id="CHEBI:15378"/>
        <dbReference type="ChEBI" id="CHEBI:57856"/>
        <dbReference type="ChEBI" id="CHEBI:59789"/>
        <dbReference type="ChEBI" id="CHEBI:74495"/>
        <dbReference type="ChEBI" id="CHEBI:82748"/>
        <dbReference type="EC" id="2.1.1.225"/>
    </reaction>
</comment>
<sequence length="472" mass="53621">MQLGCCSSHASNALKCRVKQYHSVRHAARFIFPLLKSYKSLLCTPRRERLESMLIGLPDSLAHEGPLNYMHLNAFAEICEGSLLPMFGGRCSENKQTLSPSAHVLEMWKPHLQEVYKEAVAKLSHSETGKARPQRFEAGLAAKKVFVAERDECNVCFQCENAVEDTLSRRWSELIDRYSLVLPDRSPLHELENLPQEIGIGELLRFLLCSREGSEITVKTVMDVGGGNGFLATQLAENLQCDALVVDPFTPKHAIDNTNFPHWMVNCRVRNRKERRFKLHRISSRLQDTNWETVPLDFGSCVLVAKHLCGTSIDLCLRYLFSINKLPPLLVLVPCCFNKGHYAEYCNPVYLASAADIHDEIAWNHCTRLTDWNRSCHQQRVQPNTSSLAPKLYGDGCRCTSINEAHCTRVRKKWTVEHFLPCMDDVASLVESVINYGRILWLREFGYSTSVVEYVPRCVTPKNRAIVAIRSV</sequence>
<comment type="similarity">
    <text evidence="1">Belongs to the methyltransferase TRM13 family.</text>
</comment>
<keyword evidence="1" id="KW-0949">S-adenosyl-L-methionine</keyword>
<gene>
    <name evidence="3" type="ORF">TCIL3000_11_5460</name>
</gene>
<dbReference type="GO" id="GO:0008270">
    <property type="term" value="F:zinc ion binding"/>
    <property type="evidence" value="ECO:0007669"/>
    <property type="project" value="UniProtKB-KW"/>
</dbReference>
<comment type="catalytic activity">
    <reaction evidence="1">
        <text>cytidine(4) in tRNA(Gly)(GCC) + S-adenosyl-L-methionine = 2'-O-methylcytidine(4) in tRNA(Gly)(GCC) + S-adenosyl-L-homocysteine + H(+)</text>
        <dbReference type="Rhea" id="RHEA:43192"/>
        <dbReference type="Rhea" id="RHEA-COMP:10399"/>
        <dbReference type="Rhea" id="RHEA-COMP:10400"/>
        <dbReference type="ChEBI" id="CHEBI:15378"/>
        <dbReference type="ChEBI" id="CHEBI:57856"/>
        <dbReference type="ChEBI" id="CHEBI:59789"/>
        <dbReference type="ChEBI" id="CHEBI:74495"/>
        <dbReference type="ChEBI" id="CHEBI:82748"/>
        <dbReference type="EC" id="2.1.1.225"/>
    </reaction>
</comment>
<dbReference type="EC" id="2.1.1.225" evidence="1"/>
<feature type="domain" description="Methyltransferase TRM13" evidence="2">
    <location>
        <begin position="219"/>
        <end position="468"/>
    </location>
</feature>
<dbReference type="PANTHER" id="PTHR12998:SF1">
    <property type="entry name" value="TRNA:M(4)X MODIFICATION ENZYME TRM13"/>
    <property type="match status" value="1"/>
</dbReference>
<evidence type="ECO:0000259" key="2">
    <source>
        <dbReference type="Pfam" id="PF05206"/>
    </source>
</evidence>
<dbReference type="PANTHER" id="PTHR12998">
    <property type="entry name" value="TRNA:M(4)X MODIFICATION ENZYME TRM13 HOMOLOG"/>
    <property type="match status" value="1"/>
</dbReference>
<dbReference type="Pfam" id="PF05206">
    <property type="entry name" value="TRM13"/>
    <property type="match status" value="1"/>
</dbReference>
<evidence type="ECO:0000256" key="1">
    <source>
        <dbReference type="RuleBase" id="RU367103"/>
    </source>
</evidence>
<dbReference type="InterPro" id="IPR039044">
    <property type="entry name" value="Trm13"/>
</dbReference>
<keyword evidence="1" id="KW-0489">Methyltransferase</keyword>
<dbReference type="AlphaFoldDB" id="G0V0G1"/>
<keyword evidence="1" id="KW-0479">Metal-binding</keyword>
<protein>
    <recommendedName>
        <fullName evidence="1">tRNA:m(4)X modification enzyme TRM13</fullName>
        <ecNumber evidence="1">2.1.1.225</ecNumber>
    </recommendedName>
</protein>
<comment type="catalytic activity">
    <reaction evidence="1">
        <text>adenosine(4) in tRNA(His) + S-adenosyl-L-methionine = 2'-O-methyladenosine(4) in tRNA(His) + S-adenosyl-L-homocysteine + H(+)</text>
        <dbReference type="Rhea" id="RHEA:43196"/>
        <dbReference type="Rhea" id="RHEA-COMP:10401"/>
        <dbReference type="Rhea" id="RHEA-COMP:10402"/>
        <dbReference type="ChEBI" id="CHEBI:15378"/>
        <dbReference type="ChEBI" id="CHEBI:57856"/>
        <dbReference type="ChEBI" id="CHEBI:59789"/>
        <dbReference type="ChEBI" id="CHEBI:74411"/>
        <dbReference type="ChEBI" id="CHEBI:74477"/>
        <dbReference type="EC" id="2.1.1.225"/>
    </reaction>
</comment>
<keyword evidence="1" id="KW-0862">Zinc</keyword>
<reference evidence="3" key="1">
    <citation type="journal article" date="2012" name="Proc. Natl. Acad. Sci. U.S.A.">
        <title>Antigenic diversity is generated by distinct evolutionary mechanisms in African trypanosome species.</title>
        <authorList>
            <person name="Jackson A.P."/>
            <person name="Berry A."/>
            <person name="Aslett M."/>
            <person name="Allison H.C."/>
            <person name="Burton P."/>
            <person name="Vavrova-Anderson J."/>
            <person name="Brown R."/>
            <person name="Browne H."/>
            <person name="Corton N."/>
            <person name="Hauser H."/>
            <person name="Gamble J."/>
            <person name="Gilderthorp R."/>
            <person name="Marcello L."/>
            <person name="McQuillan J."/>
            <person name="Otto T.D."/>
            <person name="Quail M.A."/>
            <person name="Sanders M.J."/>
            <person name="van Tonder A."/>
            <person name="Ginger M.L."/>
            <person name="Field M.C."/>
            <person name="Barry J.D."/>
            <person name="Hertz-Fowler C."/>
            <person name="Berriman M."/>
        </authorList>
    </citation>
    <scope>NUCLEOTIDE SEQUENCE</scope>
    <source>
        <strain evidence="3">IL3000</strain>
    </source>
</reference>
<keyword evidence="1" id="KW-0863">Zinc-finger</keyword>
<keyword evidence="1" id="KW-0819">tRNA processing</keyword>
<evidence type="ECO:0000313" key="3">
    <source>
        <dbReference type="EMBL" id="CCC95132.1"/>
    </source>
</evidence>
<dbReference type="EMBL" id="HE575324">
    <property type="protein sequence ID" value="CCC95132.1"/>
    <property type="molecule type" value="Genomic_DNA"/>
</dbReference>
<dbReference type="InterPro" id="IPR007871">
    <property type="entry name" value="Methyltransferase_TRM13"/>
</dbReference>
<comment type="function">
    <text evidence="1">tRNA methylase which 2'-O-methylates cytidine(4) in tRNA(Pro) and tRNA(Gly)(GCC), and adenosine(4) in tRNA(His).</text>
</comment>
<dbReference type="VEuPathDB" id="TriTrypDB:TcIL3000.11.5460"/>
<name>G0V0G1_TRYCI</name>
<dbReference type="GO" id="GO:0106050">
    <property type="term" value="F:tRNA 2'-O-methyltransferase activity"/>
    <property type="evidence" value="ECO:0007669"/>
    <property type="project" value="UniProtKB-UniRule"/>
</dbReference>